<reference evidence="2" key="1">
    <citation type="submission" date="2016-10" db="EMBL/GenBank/DDBJ databases">
        <authorList>
            <person name="Varghese N."/>
            <person name="Submissions S."/>
        </authorList>
    </citation>
    <scope>NUCLEOTIDE SEQUENCE [LARGE SCALE GENOMIC DNA]</scope>
    <source>
        <strain evidence="2">DSM 3384</strain>
    </source>
</reference>
<name>A0A1H2IBC7_9BACT</name>
<dbReference type="EMBL" id="FNLL01000008">
    <property type="protein sequence ID" value="SDU41295.1"/>
    <property type="molecule type" value="Genomic_DNA"/>
</dbReference>
<dbReference type="AlphaFoldDB" id="A0A1H2IBC7"/>
<accession>A0A1H2IBC7</accession>
<sequence length="88" mass="10142">MTLHPVFCPTEKGFDSFGSESIENQYGNIQDIVPPMYQDCSILNDNGPITCYLCWLFGRQNHDVPVELEVWKIKINLIVMDEKNVDCM</sequence>
<gene>
    <name evidence="1" type="ORF">SAMN04487931_10846</name>
</gene>
<organism evidence="1 2">
    <name type="scientific">Desulfobacula phenolica</name>
    <dbReference type="NCBI Taxonomy" id="90732"/>
    <lineage>
        <taxon>Bacteria</taxon>
        <taxon>Pseudomonadati</taxon>
        <taxon>Thermodesulfobacteriota</taxon>
        <taxon>Desulfobacteria</taxon>
        <taxon>Desulfobacterales</taxon>
        <taxon>Desulfobacteraceae</taxon>
        <taxon>Desulfobacula</taxon>
    </lineage>
</organism>
<protein>
    <submittedName>
        <fullName evidence="1">Uncharacterized protein</fullName>
    </submittedName>
</protein>
<evidence type="ECO:0000313" key="1">
    <source>
        <dbReference type="EMBL" id="SDU41295.1"/>
    </source>
</evidence>
<dbReference type="Proteomes" id="UP000199608">
    <property type="component" value="Unassembled WGS sequence"/>
</dbReference>
<keyword evidence="2" id="KW-1185">Reference proteome</keyword>
<evidence type="ECO:0000313" key="2">
    <source>
        <dbReference type="Proteomes" id="UP000199608"/>
    </source>
</evidence>
<proteinExistence type="predicted"/>